<evidence type="ECO:0000256" key="8">
    <source>
        <dbReference type="PIRSR" id="PIRSR038193-3"/>
    </source>
</evidence>
<evidence type="ECO:0000256" key="2">
    <source>
        <dbReference type="ARBA" id="ARBA00008871"/>
    </source>
</evidence>
<organism evidence="11 12">
    <name type="scientific">Anguilla anguilla</name>
    <name type="common">European freshwater eel</name>
    <name type="synonym">Muraena anguilla</name>
    <dbReference type="NCBI Taxonomy" id="7936"/>
    <lineage>
        <taxon>Eukaryota</taxon>
        <taxon>Metazoa</taxon>
        <taxon>Chordata</taxon>
        <taxon>Craniata</taxon>
        <taxon>Vertebrata</taxon>
        <taxon>Euteleostomi</taxon>
        <taxon>Actinopterygii</taxon>
        <taxon>Neopterygii</taxon>
        <taxon>Teleostei</taxon>
        <taxon>Anguilliformes</taxon>
        <taxon>Anguillidae</taxon>
        <taxon>Anguilla</taxon>
    </lineage>
</organism>
<keyword evidence="5 9" id="KW-0326">Glycosidase</keyword>
<dbReference type="GO" id="GO:0004415">
    <property type="term" value="F:hyalurononglucosaminidase activity"/>
    <property type="evidence" value="ECO:0007669"/>
    <property type="project" value="UniProtKB-UniRule"/>
</dbReference>
<dbReference type="Gene3D" id="3.20.20.70">
    <property type="entry name" value="Aldolase class I"/>
    <property type="match status" value="1"/>
</dbReference>
<comment type="similarity">
    <text evidence="2 6 9">Belongs to the glycosyl hydrolase 56 family.</text>
</comment>
<comment type="catalytic activity">
    <reaction evidence="1 9">
        <text>Random hydrolysis of (1-&gt;4)-linkages between N-acetyl-beta-D-glucosamine and D-glucuronate residues in hyaluronate.</text>
        <dbReference type="EC" id="3.2.1.35"/>
    </reaction>
</comment>
<keyword evidence="10" id="KW-0472">Membrane</keyword>
<dbReference type="SUPFAM" id="SSF51445">
    <property type="entry name" value="(Trans)glycosidases"/>
    <property type="match status" value="1"/>
</dbReference>
<dbReference type="InterPro" id="IPR013785">
    <property type="entry name" value="Aldolase_TIM"/>
</dbReference>
<protein>
    <recommendedName>
        <fullName evidence="9">Hyaluronidase</fullName>
        <ecNumber evidence="9">3.2.1.35</ecNumber>
    </recommendedName>
</protein>
<gene>
    <name evidence="11" type="ORF">ANANG_G00224420</name>
</gene>
<feature type="disulfide bond" evidence="8">
    <location>
        <begin position="432"/>
        <end position="441"/>
    </location>
</feature>
<dbReference type="FunFam" id="3.20.20.70:FF:000065">
    <property type="entry name" value="Hyaluronidase"/>
    <property type="match status" value="1"/>
</dbReference>
<keyword evidence="10" id="KW-1133">Transmembrane helix</keyword>
<dbReference type="PANTHER" id="PTHR11769">
    <property type="entry name" value="HYALURONIDASE"/>
    <property type="match status" value="1"/>
</dbReference>
<comment type="caution">
    <text evidence="11">The sequence shown here is derived from an EMBL/GenBank/DDBJ whole genome shotgun (WGS) entry which is preliminary data.</text>
</comment>
<feature type="disulfide bond" evidence="8">
    <location>
        <begin position="381"/>
        <end position="392"/>
    </location>
</feature>
<feature type="active site" description="Proton donor" evidence="7">
    <location>
        <position position="150"/>
    </location>
</feature>
<feature type="transmembrane region" description="Helical" evidence="10">
    <location>
        <begin position="6"/>
        <end position="28"/>
    </location>
</feature>
<evidence type="ECO:0000256" key="10">
    <source>
        <dbReference type="SAM" id="Phobius"/>
    </source>
</evidence>
<evidence type="ECO:0000256" key="1">
    <source>
        <dbReference type="ARBA" id="ARBA00000251"/>
    </source>
</evidence>
<evidence type="ECO:0000256" key="9">
    <source>
        <dbReference type="RuleBase" id="RU610713"/>
    </source>
</evidence>
<evidence type="ECO:0000256" key="6">
    <source>
        <dbReference type="PIRNR" id="PIRNR038193"/>
    </source>
</evidence>
<feature type="disulfide bond" evidence="8">
    <location>
        <begin position="386"/>
        <end position="430"/>
    </location>
</feature>
<dbReference type="Pfam" id="PF01630">
    <property type="entry name" value="Glyco_hydro_56"/>
    <property type="match status" value="1"/>
</dbReference>
<dbReference type="PRINTS" id="PR00846">
    <property type="entry name" value="GLHYDRLASE56"/>
</dbReference>
<accession>A0A9D3LZ29</accession>
<dbReference type="PANTHER" id="PTHR11769:SF19">
    <property type="entry name" value="HYALURONIDASE-3"/>
    <property type="match status" value="1"/>
</dbReference>
<dbReference type="Proteomes" id="UP001044222">
    <property type="component" value="Chromosome 12"/>
</dbReference>
<proteinExistence type="inferred from homology"/>
<dbReference type="EMBL" id="JAFIRN010000012">
    <property type="protein sequence ID" value="KAG5838509.1"/>
    <property type="molecule type" value="Genomic_DNA"/>
</dbReference>
<dbReference type="InterPro" id="IPR018155">
    <property type="entry name" value="Hyaluronidase"/>
</dbReference>
<evidence type="ECO:0000313" key="11">
    <source>
        <dbReference type="EMBL" id="KAG5838509.1"/>
    </source>
</evidence>
<name>A0A9D3LZ29_ANGAN</name>
<keyword evidence="12" id="KW-1185">Reference proteome</keyword>
<evidence type="ECO:0000256" key="7">
    <source>
        <dbReference type="PIRSR" id="PIRSR038193-1"/>
    </source>
</evidence>
<evidence type="ECO:0000313" key="12">
    <source>
        <dbReference type="Proteomes" id="UP001044222"/>
    </source>
</evidence>
<sequence length="446" mass="50255">MPWALILNHGVAMATGYLCALLILTLLGTAVPWQHPERLPVAAGPPLEGRPFTVVWNMPTAHCKERYGIDLDLTDFDIIENHHEKFLGQNMTIFYHNKLGLYPYLSKGGNDVNGGIPQRGNLRAHLAKAKSKIEALLLPLFHGLAVIDWEEWRPLWVQNFGKKRKYQELSKELVREEHPELSGEEVTFLARKQFNKSARDFLFSTLQLGVQLRPAGSWGFYGLPSCPNYHKAQSPHSYTGHCHPKTTERNDRLDWLWGQSTALYPSIYLPYQLAGSSNAALMVRFRVLEALRVAAKYPSSVNATPVLPYARVAFAHTLHFLNKMDLEHTLGESAALGTAGVVLWGELQFAKSKHQCKILHDYVGSVLGKYVRTLKRGVQQCSHRLCSGNGRCARRNPDSGHMMHSFSSPEPHRIHDSTFSSAQLHSAFHCLCYQGWTGELCQDKIL</sequence>
<dbReference type="InterPro" id="IPR017853">
    <property type="entry name" value="GH"/>
</dbReference>
<evidence type="ECO:0000256" key="4">
    <source>
        <dbReference type="ARBA" id="ARBA00023157"/>
    </source>
</evidence>
<dbReference type="GO" id="GO:0005975">
    <property type="term" value="P:carbohydrate metabolic process"/>
    <property type="evidence" value="ECO:0007669"/>
    <property type="project" value="UniProtKB-UniRule"/>
</dbReference>
<dbReference type="GO" id="GO:0030214">
    <property type="term" value="P:hyaluronan catabolic process"/>
    <property type="evidence" value="ECO:0007669"/>
    <property type="project" value="TreeGrafter"/>
</dbReference>
<dbReference type="GO" id="GO:0001669">
    <property type="term" value="C:acrosomal vesicle"/>
    <property type="evidence" value="ECO:0007669"/>
    <property type="project" value="TreeGrafter"/>
</dbReference>
<feature type="disulfide bond" evidence="8">
    <location>
        <begin position="63"/>
        <end position="356"/>
    </location>
</feature>
<evidence type="ECO:0000256" key="3">
    <source>
        <dbReference type="ARBA" id="ARBA00022801"/>
    </source>
</evidence>
<keyword evidence="4 8" id="KW-1015">Disulfide bond</keyword>
<reference evidence="11" key="1">
    <citation type="submission" date="2021-01" db="EMBL/GenBank/DDBJ databases">
        <title>A chromosome-scale assembly of European eel, Anguilla anguilla.</title>
        <authorList>
            <person name="Henkel C."/>
            <person name="Jong-Raadsen S.A."/>
            <person name="Dufour S."/>
            <person name="Weltzien F.-A."/>
            <person name="Palstra A.P."/>
            <person name="Pelster B."/>
            <person name="Spaink H.P."/>
            <person name="Van Den Thillart G.E."/>
            <person name="Jansen H."/>
            <person name="Zahm M."/>
            <person name="Klopp C."/>
            <person name="Cedric C."/>
            <person name="Louis A."/>
            <person name="Berthelot C."/>
            <person name="Parey E."/>
            <person name="Roest Crollius H."/>
            <person name="Montfort J."/>
            <person name="Robinson-Rechavi M."/>
            <person name="Bucao C."/>
            <person name="Bouchez O."/>
            <person name="Gislard M."/>
            <person name="Lluch J."/>
            <person name="Milhes M."/>
            <person name="Lampietro C."/>
            <person name="Lopez Roques C."/>
            <person name="Donnadieu C."/>
            <person name="Braasch I."/>
            <person name="Desvignes T."/>
            <person name="Postlethwait J."/>
            <person name="Bobe J."/>
            <person name="Guiguen Y."/>
            <person name="Dirks R."/>
        </authorList>
    </citation>
    <scope>NUCLEOTIDE SEQUENCE</scope>
    <source>
        <strain evidence="11">Tag_6206</strain>
        <tissue evidence="11">Liver</tissue>
    </source>
</reference>
<dbReference type="PIRSF" id="PIRSF038193">
    <property type="entry name" value="Hyaluronidase"/>
    <property type="match status" value="1"/>
</dbReference>
<keyword evidence="3 9" id="KW-0378">Hydrolase</keyword>
<feature type="disulfide bond" evidence="8">
    <location>
        <begin position="226"/>
        <end position="242"/>
    </location>
</feature>
<evidence type="ECO:0000256" key="5">
    <source>
        <dbReference type="ARBA" id="ARBA00023295"/>
    </source>
</evidence>
<dbReference type="EC" id="3.2.1.35" evidence="9"/>
<dbReference type="AlphaFoldDB" id="A0A9D3LZ29"/>
<keyword evidence="10" id="KW-0812">Transmembrane</keyword>